<name>A0A0L0NTS6_CANAR</name>
<proteinExistence type="predicted"/>
<evidence type="ECO:0000313" key="2">
    <source>
        <dbReference type="EMBL" id="KND97566.1"/>
    </source>
</evidence>
<feature type="compositionally biased region" description="Basic residues" evidence="1">
    <location>
        <begin position="19"/>
        <end position="30"/>
    </location>
</feature>
<dbReference type="Proteomes" id="UP000037122">
    <property type="component" value="Unassembled WGS sequence"/>
</dbReference>
<dbReference type="EMBL" id="LGST01000041">
    <property type="protein sequence ID" value="KND97566.1"/>
    <property type="molecule type" value="Genomic_DNA"/>
</dbReference>
<dbReference type="VEuPathDB" id="FungiDB:QG37_05959"/>
<evidence type="ECO:0000256" key="1">
    <source>
        <dbReference type="SAM" id="MobiDB-lite"/>
    </source>
</evidence>
<accession>A0A0L0NTS6</accession>
<dbReference type="AlphaFoldDB" id="A0A0L0NTS6"/>
<reference evidence="3" key="1">
    <citation type="journal article" date="2015" name="BMC Genomics">
        <title>Draft genome of a commonly misdiagnosed multidrug resistant pathogen Candida auris.</title>
        <authorList>
            <person name="Chatterjee S."/>
            <person name="Alampalli S.V."/>
            <person name="Nageshan R.K."/>
            <person name="Chettiar S.T."/>
            <person name="Joshi S."/>
            <person name="Tatu U.S."/>
        </authorList>
    </citation>
    <scope>NUCLEOTIDE SEQUENCE [LARGE SCALE GENOMIC DNA]</scope>
    <source>
        <strain evidence="3">6684</strain>
    </source>
</reference>
<feature type="region of interest" description="Disordered" evidence="1">
    <location>
        <begin position="1"/>
        <end position="30"/>
    </location>
</feature>
<comment type="caution">
    <text evidence="2">The sequence shown here is derived from an EMBL/GenBank/DDBJ whole genome shotgun (WGS) entry which is preliminary data.</text>
</comment>
<sequence length="30" mass="3457">MQNGLNGAAARNGFERTKRLAKKRKKKKKK</sequence>
<organism evidence="2 3">
    <name type="scientific">Candidozyma auris</name>
    <name type="common">Yeast</name>
    <name type="synonym">Candida auris</name>
    <dbReference type="NCBI Taxonomy" id="498019"/>
    <lineage>
        <taxon>Eukaryota</taxon>
        <taxon>Fungi</taxon>
        <taxon>Dikarya</taxon>
        <taxon>Ascomycota</taxon>
        <taxon>Saccharomycotina</taxon>
        <taxon>Pichiomycetes</taxon>
        <taxon>Metschnikowiaceae</taxon>
        <taxon>Candidozyma</taxon>
    </lineage>
</organism>
<protein>
    <submittedName>
        <fullName evidence="2">Uncharacterized protein</fullName>
    </submittedName>
</protein>
<gene>
    <name evidence="2" type="ORF">QG37_05959</name>
</gene>
<evidence type="ECO:0000313" key="3">
    <source>
        <dbReference type="Proteomes" id="UP000037122"/>
    </source>
</evidence>